<dbReference type="AlphaFoldDB" id="M3FKH7"/>
<protein>
    <submittedName>
        <fullName evidence="2">Uncharacterized protein</fullName>
    </submittedName>
</protein>
<comment type="caution">
    <text evidence="2">The sequence shown here is derived from an EMBL/GenBank/DDBJ whole genome shotgun (WGS) entry which is preliminary data.</text>
</comment>
<reference evidence="2 3" key="1">
    <citation type="submission" date="2013-02" db="EMBL/GenBank/DDBJ databases">
        <authorList>
            <person name="Harkins D.M."/>
            <person name="Durkin A.S."/>
            <person name="Brinkac L.M."/>
            <person name="Haft D.H."/>
            <person name="Selengut J.D."/>
            <person name="Sanka R."/>
            <person name="DePew J."/>
            <person name="Purushe J."/>
            <person name="Tulsiani S.M."/>
            <person name="Graham G.C."/>
            <person name="Burns M.-A."/>
            <person name="Dohnt M.F."/>
            <person name="Smythe L.D."/>
            <person name="McKay D.B."/>
            <person name="Craig S.B."/>
            <person name="Vinetz J.M."/>
            <person name="Sutton G.G."/>
            <person name="Nierman W.C."/>
            <person name="Fouts D.E."/>
        </authorList>
    </citation>
    <scope>NUCLEOTIDE SEQUENCE [LARGE SCALE GENOMIC DNA]</scope>
    <source>
        <strain evidence="2 3">LT2186</strain>
    </source>
</reference>
<keyword evidence="1" id="KW-0472">Membrane</keyword>
<keyword evidence="1" id="KW-0812">Transmembrane</keyword>
<keyword evidence="1" id="KW-1133">Transmembrane helix</keyword>
<evidence type="ECO:0000313" key="3">
    <source>
        <dbReference type="Proteomes" id="UP000011776"/>
    </source>
</evidence>
<accession>M3FKH7</accession>
<name>M3FKH7_LEPIR</name>
<organism evidence="2 3">
    <name type="scientific">Leptospira interrogans serovar Grippotyphosa str. LT2186</name>
    <dbReference type="NCBI Taxonomy" id="1001599"/>
    <lineage>
        <taxon>Bacteria</taxon>
        <taxon>Pseudomonadati</taxon>
        <taxon>Spirochaetota</taxon>
        <taxon>Spirochaetia</taxon>
        <taxon>Leptospirales</taxon>
        <taxon>Leptospiraceae</taxon>
        <taxon>Leptospira</taxon>
    </lineage>
</organism>
<feature type="transmembrane region" description="Helical" evidence="1">
    <location>
        <begin position="32"/>
        <end position="53"/>
    </location>
</feature>
<sequence length="84" mass="10311">MRKVFYKNVLKKEIQYMLFRIYFKLPFIPIRWGIINSVFKTVSFLSILLTQVLRKKSIILKKVDLNFIDRFLKCRNYFNLKNKS</sequence>
<proteinExistence type="predicted"/>
<evidence type="ECO:0000313" key="2">
    <source>
        <dbReference type="EMBL" id="EMG07979.1"/>
    </source>
</evidence>
<gene>
    <name evidence="2" type="ORF">LEP1GSC151_4060</name>
</gene>
<dbReference type="EMBL" id="AFME02000432">
    <property type="protein sequence ID" value="EMG07979.1"/>
    <property type="molecule type" value="Genomic_DNA"/>
</dbReference>
<dbReference type="BioCyc" id="LINT1001599:G11K9-661-MONOMER"/>
<dbReference type="Proteomes" id="UP000011776">
    <property type="component" value="Unassembled WGS sequence"/>
</dbReference>
<evidence type="ECO:0000256" key="1">
    <source>
        <dbReference type="SAM" id="Phobius"/>
    </source>
</evidence>